<proteinExistence type="predicted"/>
<sequence>MSSNGRLIGHCGAAGRDTARAAPGTELGDAGAISLIMFFRYDLQTNPLIQIKLELVLVLKEQRRMLETASKSVASMERYK</sequence>
<gene>
    <name evidence="1" type="ORF">EVAR_50481_1</name>
</gene>
<protein>
    <submittedName>
        <fullName evidence="1">Uncharacterized protein</fullName>
    </submittedName>
</protein>
<keyword evidence="2" id="KW-1185">Reference proteome</keyword>
<name>A0A4C1XRS7_EUMVA</name>
<comment type="caution">
    <text evidence="1">The sequence shown here is derived from an EMBL/GenBank/DDBJ whole genome shotgun (WGS) entry which is preliminary data.</text>
</comment>
<dbReference type="Proteomes" id="UP000299102">
    <property type="component" value="Unassembled WGS sequence"/>
</dbReference>
<dbReference type="EMBL" id="BGZK01000963">
    <property type="protein sequence ID" value="GBP66656.1"/>
    <property type="molecule type" value="Genomic_DNA"/>
</dbReference>
<evidence type="ECO:0000313" key="1">
    <source>
        <dbReference type="EMBL" id="GBP66656.1"/>
    </source>
</evidence>
<organism evidence="1 2">
    <name type="scientific">Eumeta variegata</name>
    <name type="common">Bagworm moth</name>
    <name type="synonym">Eumeta japonica</name>
    <dbReference type="NCBI Taxonomy" id="151549"/>
    <lineage>
        <taxon>Eukaryota</taxon>
        <taxon>Metazoa</taxon>
        <taxon>Ecdysozoa</taxon>
        <taxon>Arthropoda</taxon>
        <taxon>Hexapoda</taxon>
        <taxon>Insecta</taxon>
        <taxon>Pterygota</taxon>
        <taxon>Neoptera</taxon>
        <taxon>Endopterygota</taxon>
        <taxon>Lepidoptera</taxon>
        <taxon>Glossata</taxon>
        <taxon>Ditrysia</taxon>
        <taxon>Tineoidea</taxon>
        <taxon>Psychidae</taxon>
        <taxon>Oiketicinae</taxon>
        <taxon>Eumeta</taxon>
    </lineage>
</organism>
<dbReference type="AlphaFoldDB" id="A0A4C1XRS7"/>
<reference evidence="1 2" key="1">
    <citation type="journal article" date="2019" name="Commun. Biol.">
        <title>The bagworm genome reveals a unique fibroin gene that provides high tensile strength.</title>
        <authorList>
            <person name="Kono N."/>
            <person name="Nakamura H."/>
            <person name="Ohtoshi R."/>
            <person name="Tomita M."/>
            <person name="Numata K."/>
            <person name="Arakawa K."/>
        </authorList>
    </citation>
    <scope>NUCLEOTIDE SEQUENCE [LARGE SCALE GENOMIC DNA]</scope>
</reference>
<evidence type="ECO:0000313" key="2">
    <source>
        <dbReference type="Proteomes" id="UP000299102"/>
    </source>
</evidence>
<accession>A0A4C1XRS7</accession>